<protein>
    <submittedName>
        <fullName evidence="3">Glycoside hydrolase family 18 protein</fullName>
    </submittedName>
</protein>
<dbReference type="EMBL" id="MU853332">
    <property type="protein sequence ID" value="KAK4117917.1"/>
    <property type="molecule type" value="Genomic_DNA"/>
</dbReference>
<reference evidence="3" key="1">
    <citation type="journal article" date="2023" name="Mol. Phylogenet. Evol.">
        <title>Genome-scale phylogeny and comparative genomics of the fungal order Sordariales.</title>
        <authorList>
            <person name="Hensen N."/>
            <person name="Bonometti L."/>
            <person name="Westerberg I."/>
            <person name="Brannstrom I.O."/>
            <person name="Guillou S."/>
            <person name="Cros-Aarteil S."/>
            <person name="Calhoun S."/>
            <person name="Haridas S."/>
            <person name="Kuo A."/>
            <person name="Mondo S."/>
            <person name="Pangilinan J."/>
            <person name="Riley R."/>
            <person name="LaButti K."/>
            <person name="Andreopoulos B."/>
            <person name="Lipzen A."/>
            <person name="Chen C."/>
            <person name="Yan M."/>
            <person name="Daum C."/>
            <person name="Ng V."/>
            <person name="Clum A."/>
            <person name="Steindorff A."/>
            <person name="Ohm R.A."/>
            <person name="Martin F."/>
            <person name="Silar P."/>
            <person name="Natvig D.O."/>
            <person name="Lalanne C."/>
            <person name="Gautier V."/>
            <person name="Ament-Velasquez S.L."/>
            <person name="Kruys A."/>
            <person name="Hutchinson M.I."/>
            <person name="Powell A.J."/>
            <person name="Barry K."/>
            <person name="Miller A.N."/>
            <person name="Grigoriev I.V."/>
            <person name="Debuchy R."/>
            <person name="Gladieux P."/>
            <person name="Hiltunen Thoren M."/>
            <person name="Johannesson H."/>
        </authorList>
    </citation>
    <scope>NUCLEOTIDE SEQUENCE</scope>
    <source>
        <strain evidence="3">CBS 508.74</strain>
    </source>
</reference>
<dbReference type="PANTHER" id="PTHR47700">
    <property type="entry name" value="V CHITINASE, PUTATIVE (AFU_ORTHOLOGUE AFUA_6G13720)-RELATED"/>
    <property type="match status" value="1"/>
</dbReference>
<reference evidence="3" key="2">
    <citation type="submission" date="2023-05" db="EMBL/GenBank/DDBJ databases">
        <authorList>
            <consortium name="Lawrence Berkeley National Laboratory"/>
            <person name="Steindorff A."/>
            <person name="Hensen N."/>
            <person name="Bonometti L."/>
            <person name="Westerberg I."/>
            <person name="Brannstrom I.O."/>
            <person name="Guillou S."/>
            <person name="Cros-Aarteil S."/>
            <person name="Calhoun S."/>
            <person name="Haridas S."/>
            <person name="Kuo A."/>
            <person name="Mondo S."/>
            <person name="Pangilinan J."/>
            <person name="Riley R."/>
            <person name="Labutti K."/>
            <person name="Andreopoulos B."/>
            <person name="Lipzen A."/>
            <person name="Chen C."/>
            <person name="Yanf M."/>
            <person name="Daum C."/>
            <person name="Ng V."/>
            <person name="Clum A."/>
            <person name="Ohm R."/>
            <person name="Martin F."/>
            <person name="Silar P."/>
            <person name="Natvig D."/>
            <person name="Lalanne C."/>
            <person name="Gautier V."/>
            <person name="Ament-Velasquez S.L."/>
            <person name="Kruys A."/>
            <person name="Hutchinson M.I."/>
            <person name="Powell A.J."/>
            <person name="Barry K."/>
            <person name="Miller A.N."/>
            <person name="Grigoriev I.V."/>
            <person name="Debuchy R."/>
            <person name="Gladieux P."/>
            <person name="Thoren M.H."/>
            <person name="Johannesson H."/>
        </authorList>
    </citation>
    <scope>NUCLEOTIDE SEQUENCE</scope>
    <source>
        <strain evidence="3">CBS 508.74</strain>
    </source>
</reference>
<proteinExistence type="predicted"/>
<dbReference type="InterPro" id="IPR029070">
    <property type="entry name" value="Chitinase_insertion_sf"/>
</dbReference>
<evidence type="ECO:0000256" key="1">
    <source>
        <dbReference type="ARBA" id="ARBA00022669"/>
    </source>
</evidence>
<dbReference type="GeneID" id="89934633"/>
<organism evidence="3 4">
    <name type="scientific">Canariomyces notabilis</name>
    <dbReference type="NCBI Taxonomy" id="2074819"/>
    <lineage>
        <taxon>Eukaryota</taxon>
        <taxon>Fungi</taxon>
        <taxon>Dikarya</taxon>
        <taxon>Ascomycota</taxon>
        <taxon>Pezizomycotina</taxon>
        <taxon>Sordariomycetes</taxon>
        <taxon>Sordariomycetidae</taxon>
        <taxon>Sordariales</taxon>
        <taxon>Chaetomiaceae</taxon>
        <taxon>Canariomyces</taxon>
    </lineage>
</organism>
<evidence type="ECO:0000313" key="3">
    <source>
        <dbReference type="EMBL" id="KAK4117917.1"/>
    </source>
</evidence>
<dbReference type="RefSeq" id="XP_064675487.1">
    <property type="nucleotide sequence ID" value="XM_064810508.1"/>
</dbReference>
<accession>A0AAN6TNT0</accession>
<gene>
    <name evidence="3" type="ORF">N656DRAFT_677558</name>
</gene>
<keyword evidence="3" id="KW-0378">Hydrolase</keyword>
<dbReference type="Gene3D" id="3.20.20.80">
    <property type="entry name" value="Glycosidases"/>
    <property type="match status" value="1"/>
</dbReference>
<dbReference type="Gene3D" id="3.10.50.10">
    <property type="match status" value="1"/>
</dbReference>
<dbReference type="SUPFAM" id="SSF51445">
    <property type="entry name" value="(Trans)glycosidases"/>
    <property type="match status" value="1"/>
</dbReference>
<dbReference type="InterPro" id="IPR053214">
    <property type="entry name" value="LysM12-like"/>
</dbReference>
<comment type="caution">
    <text evidence="3">The sequence shown here is derived from an EMBL/GenBank/DDBJ whole genome shotgun (WGS) entry which is preliminary data.</text>
</comment>
<dbReference type="AlphaFoldDB" id="A0AAN6TNT0"/>
<dbReference type="GO" id="GO:0016787">
    <property type="term" value="F:hydrolase activity"/>
    <property type="evidence" value="ECO:0007669"/>
    <property type="project" value="UniProtKB-KW"/>
</dbReference>
<dbReference type="InterPro" id="IPR017853">
    <property type="entry name" value="GH"/>
</dbReference>
<feature type="non-terminal residue" evidence="3">
    <location>
        <position position="84"/>
    </location>
</feature>
<dbReference type="PANTHER" id="PTHR47700:SF1">
    <property type="entry name" value="CHITINASE"/>
    <property type="match status" value="1"/>
</dbReference>
<sequence>CDSGKCIRSHVNLTKTRNMLAMVMKAGVPRNKIFVGEASYSRSFHMAKDGWWEAVCDFTGTLTQSDPSPGKCAKTAGYFGYAEV</sequence>
<evidence type="ECO:0000256" key="2">
    <source>
        <dbReference type="ARBA" id="ARBA00023026"/>
    </source>
</evidence>
<evidence type="ECO:0000313" key="4">
    <source>
        <dbReference type="Proteomes" id="UP001302812"/>
    </source>
</evidence>
<keyword evidence="4" id="KW-1185">Reference proteome</keyword>
<dbReference type="GO" id="GO:0008061">
    <property type="term" value="F:chitin binding"/>
    <property type="evidence" value="ECO:0007669"/>
    <property type="project" value="UniProtKB-KW"/>
</dbReference>
<keyword evidence="2" id="KW-0843">Virulence</keyword>
<feature type="non-terminal residue" evidence="3">
    <location>
        <position position="1"/>
    </location>
</feature>
<dbReference type="Proteomes" id="UP001302812">
    <property type="component" value="Unassembled WGS sequence"/>
</dbReference>
<name>A0AAN6TNT0_9PEZI</name>
<keyword evidence="1" id="KW-0147">Chitin-binding</keyword>